<feature type="domain" description="PGG" evidence="8">
    <location>
        <begin position="2"/>
        <end position="108"/>
    </location>
</feature>
<evidence type="ECO:0000256" key="2">
    <source>
        <dbReference type="ARBA" id="ARBA00022692"/>
    </source>
</evidence>
<dbReference type="Proteomes" id="UP001280121">
    <property type="component" value="Unassembled WGS sequence"/>
</dbReference>
<comment type="subcellular location">
    <subcellularLocation>
        <location evidence="1">Membrane</location>
        <topology evidence="1">Multi-pass membrane protein</topology>
    </subcellularLocation>
</comment>
<keyword evidence="2 7" id="KW-0812">Transmembrane</keyword>
<comment type="caution">
    <text evidence="9">The sequence shown here is derived from an EMBL/GenBank/DDBJ whole genome shotgun (WGS) entry which is preliminary data.</text>
</comment>
<feature type="transmembrane region" description="Helical" evidence="7">
    <location>
        <begin position="46"/>
        <end position="72"/>
    </location>
</feature>
<dbReference type="PANTHER" id="PTHR24186:SF53">
    <property type="entry name" value="PGG DOMAIN-CONTAINING PROTEIN"/>
    <property type="match status" value="1"/>
</dbReference>
<evidence type="ECO:0000256" key="7">
    <source>
        <dbReference type="SAM" id="Phobius"/>
    </source>
</evidence>
<evidence type="ECO:0000256" key="5">
    <source>
        <dbReference type="ARBA" id="ARBA00023043"/>
    </source>
</evidence>
<feature type="transmembrane region" description="Helical" evidence="7">
    <location>
        <begin position="84"/>
        <end position="108"/>
    </location>
</feature>
<gene>
    <name evidence="9" type="ORF">Ddye_022351</name>
</gene>
<feature type="transmembrane region" description="Helical" evidence="7">
    <location>
        <begin position="7"/>
        <end position="26"/>
    </location>
</feature>
<keyword evidence="10" id="KW-1185">Reference proteome</keyword>
<evidence type="ECO:0000313" key="9">
    <source>
        <dbReference type="EMBL" id="KAK2647156.1"/>
    </source>
</evidence>
<protein>
    <recommendedName>
        <fullName evidence="8">PGG domain-containing protein</fullName>
    </recommendedName>
</protein>
<evidence type="ECO:0000256" key="6">
    <source>
        <dbReference type="ARBA" id="ARBA00023136"/>
    </source>
</evidence>
<evidence type="ECO:0000256" key="4">
    <source>
        <dbReference type="ARBA" id="ARBA00022989"/>
    </source>
</evidence>
<dbReference type="GO" id="GO:0005886">
    <property type="term" value="C:plasma membrane"/>
    <property type="evidence" value="ECO:0007669"/>
    <property type="project" value="TreeGrafter"/>
</dbReference>
<name>A0AAD9U3E8_9ROSI</name>
<dbReference type="AlphaFoldDB" id="A0AAD9U3E8"/>
<dbReference type="InterPro" id="IPR026961">
    <property type="entry name" value="PGG_dom"/>
</dbReference>
<accession>A0AAD9U3E8</accession>
<organism evidence="9 10">
    <name type="scientific">Dipteronia dyeriana</name>
    <dbReference type="NCBI Taxonomy" id="168575"/>
    <lineage>
        <taxon>Eukaryota</taxon>
        <taxon>Viridiplantae</taxon>
        <taxon>Streptophyta</taxon>
        <taxon>Embryophyta</taxon>
        <taxon>Tracheophyta</taxon>
        <taxon>Spermatophyta</taxon>
        <taxon>Magnoliopsida</taxon>
        <taxon>eudicotyledons</taxon>
        <taxon>Gunneridae</taxon>
        <taxon>Pentapetalae</taxon>
        <taxon>rosids</taxon>
        <taxon>malvids</taxon>
        <taxon>Sapindales</taxon>
        <taxon>Sapindaceae</taxon>
        <taxon>Hippocastanoideae</taxon>
        <taxon>Acereae</taxon>
        <taxon>Dipteronia</taxon>
    </lineage>
</organism>
<keyword evidence="5" id="KW-0040">ANK repeat</keyword>
<proteinExistence type="predicted"/>
<evidence type="ECO:0000313" key="10">
    <source>
        <dbReference type="Proteomes" id="UP001280121"/>
    </source>
</evidence>
<keyword evidence="3" id="KW-0677">Repeat</keyword>
<evidence type="ECO:0000259" key="8">
    <source>
        <dbReference type="Pfam" id="PF13962"/>
    </source>
</evidence>
<keyword evidence="6 7" id="KW-0472">Membrane</keyword>
<dbReference type="EMBL" id="JANJYI010000006">
    <property type="protein sequence ID" value="KAK2647156.1"/>
    <property type="molecule type" value="Genomic_DNA"/>
</dbReference>
<evidence type="ECO:0000256" key="1">
    <source>
        <dbReference type="ARBA" id="ARBA00004141"/>
    </source>
</evidence>
<sequence length="246" mass="26885">MERIKESHLIVAGLIATVTFTAAFTLPGGAIQEGSDEGTAILSKKAAFGAFVITDAIAMVLSLSAVFAHFLMTSGTSIETSACLLAYGASLTMIVMGAMVIAFVTGIYPVLTNSLWLAILTTFICLSFFMFMYLVSKKNENVNVHDVSEPQFDPIPDQVPNWSGDQFTHIQRLIPPPYASYSTNFGEVAPRPVDMCIAVEAMNNAIKACRELPITGVIDYIRGVLHRWFYDRRTSVVGKFIQLDTP</sequence>
<keyword evidence="4 7" id="KW-1133">Transmembrane helix</keyword>
<evidence type="ECO:0000256" key="3">
    <source>
        <dbReference type="ARBA" id="ARBA00022737"/>
    </source>
</evidence>
<dbReference type="PANTHER" id="PTHR24186">
    <property type="entry name" value="PROTEIN PHOSPHATASE 1 REGULATORY SUBUNIT"/>
    <property type="match status" value="1"/>
</dbReference>
<dbReference type="Pfam" id="PF13962">
    <property type="entry name" value="PGG"/>
    <property type="match status" value="1"/>
</dbReference>
<feature type="transmembrane region" description="Helical" evidence="7">
    <location>
        <begin position="114"/>
        <end position="135"/>
    </location>
</feature>
<reference evidence="9" key="1">
    <citation type="journal article" date="2023" name="Plant J.">
        <title>Genome sequences and population genomics provide insights into the demographic history, inbreeding, and mutation load of two 'living fossil' tree species of Dipteronia.</title>
        <authorList>
            <person name="Feng Y."/>
            <person name="Comes H.P."/>
            <person name="Chen J."/>
            <person name="Zhu S."/>
            <person name="Lu R."/>
            <person name="Zhang X."/>
            <person name="Li P."/>
            <person name="Qiu J."/>
            <person name="Olsen K.M."/>
            <person name="Qiu Y."/>
        </authorList>
    </citation>
    <scope>NUCLEOTIDE SEQUENCE</scope>
    <source>
        <strain evidence="9">KIB01</strain>
    </source>
</reference>